<evidence type="ECO:0000313" key="2">
    <source>
        <dbReference type="EMBL" id="AKH48319.1"/>
    </source>
</evidence>
<dbReference type="Pfam" id="PF01870">
    <property type="entry name" value="Hjc"/>
    <property type="match status" value="1"/>
</dbReference>
<evidence type="ECO:0008006" key="3">
    <source>
        <dbReference type="Google" id="ProtNLM"/>
    </source>
</evidence>
<name>A0A0F7L700_9VIRU</name>
<protein>
    <recommendedName>
        <fullName evidence="3">Holliday junction resolvase</fullName>
    </recommendedName>
</protein>
<dbReference type="InterPro" id="IPR011856">
    <property type="entry name" value="tRNA_endonuc-like_dom_sf"/>
</dbReference>
<dbReference type="InterPro" id="IPR011335">
    <property type="entry name" value="Restrct_endonuc-II-like"/>
</dbReference>
<dbReference type="GO" id="GO:0008821">
    <property type="term" value="F:crossover junction DNA endonuclease activity"/>
    <property type="evidence" value="ECO:0007669"/>
    <property type="project" value="UniProtKB-EC"/>
</dbReference>
<sequence>MSNKNYVSGRNFEYRIAKWLKDRGYYVVRSYASKGIFDLVATPPRSSKLSGALLIQAKHSRSGKVKISSEEKTRLATASRRYKAKSVIAYNEGRKLKWRLVNPYYYVRGKKLHRQDNISQDSRESKV</sequence>
<reference evidence="2" key="1">
    <citation type="journal article" date="2015" name="Front. Microbiol.">
        <title>Combining genomic sequencing methods to explore viral diversity and reveal potential virus-host interactions.</title>
        <authorList>
            <person name="Chow C.E."/>
            <person name="Winget D.M."/>
            <person name="White R.A.III."/>
            <person name="Hallam S.J."/>
            <person name="Suttle C.A."/>
        </authorList>
    </citation>
    <scope>NUCLEOTIDE SEQUENCE</scope>
    <source>
        <strain evidence="2">Oxic1_7</strain>
    </source>
</reference>
<evidence type="ECO:0000256" key="1">
    <source>
        <dbReference type="ARBA" id="ARBA00029354"/>
    </source>
</evidence>
<organism evidence="2">
    <name type="scientific">uncultured marine virus</name>
    <dbReference type="NCBI Taxonomy" id="186617"/>
    <lineage>
        <taxon>Viruses</taxon>
        <taxon>environmental samples</taxon>
    </lineage>
</organism>
<dbReference type="Gene3D" id="3.40.1350.10">
    <property type="match status" value="1"/>
</dbReference>
<dbReference type="EMBL" id="KR029602">
    <property type="protein sequence ID" value="AKH48319.1"/>
    <property type="molecule type" value="Genomic_DNA"/>
</dbReference>
<accession>A0A0F7L700</accession>
<dbReference type="GO" id="GO:0003676">
    <property type="term" value="F:nucleic acid binding"/>
    <property type="evidence" value="ECO:0007669"/>
    <property type="project" value="InterPro"/>
</dbReference>
<dbReference type="InterPro" id="IPR002732">
    <property type="entry name" value="Hjc"/>
</dbReference>
<comment type="catalytic activity">
    <reaction evidence="1">
        <text>Endonucleolytic cleavage at a junction such as a reciprocal single-stranded crossover between two homologous DNA duplexes (Holliday junction).</text>
        <dbReference type="EC" id="3.1.21.10"/>
    </reaction>
</comment>
<dbReference type="SUPFAM" id="SSF52980">
    <property type="entry name" value="Restriction endonuclease-like"/>
    <property type="match status" value="1"/>
</dbReference>
<reference evidence="2" key="2">
    <citation type="submission" date="2015-03" db="EMBL/GenBank/DDBJ databases">
        <authorList>
            <person name="Chow C.-E.T."/>
            <person name="Winget D.M."/>
            <person name="White R.A.III."/>
            <person name="Hallam S.J."/>
            <person name="Suttle C.A."/>
        </authorList>
    </citation>
    <scope>NUCLEOTIDE SEQUENCE</scope>
    <source>
        <strain evidence="2">Oxic1_7</strain>
    </source>
</reference>
<proteinExistence type="predicted"/>